<proteinExistence type="inferred from homology"/>
<dbReference type="GO" id="GO:0047982">
    <property type="term" value="F:homocysteine desulfhydrase activity"/>
    <property type="evidence" value="ECO:0007669"/>
    <property type="project" value="UniProtKB-EC"/>
</dbReference>
<gene>
    <name evidence="10" type="primary">mccB</name>
    <name evidence="10" type="ORF">R50_0742</name>
</gene>
<dbReference type="Gene3D" id="3.40.640.10">
    <property type="entry name" value="Type I PLP-dependent aspartate aminotransferase-like (Major domain)"/>
    <property type="match status" value="1"/>
</dbReference>
<dbReference type="EC" id="4.4.1.2" evidence="4"/>
<reference evidence="10 11" key="1">
    <citation type="submission" date="2020-02" db="EMBL/GenBank/DDBJ databases">
        <authorList>
            <person name="Hogendoorn C."/>
        </authorList>
    </citation>
    <scope>NUCLEOTIDE SEQUENCE [LARGE SCALE GENOMIC DNA]</scope>
    <source>
        <strain evidence="10">R501</strain>
    </source>
</reference>
<dbReference type="InterPro" id="IPR015422">
    <property type="entry name" value="PyrdxlP-dep_Trfase_small"/>
</dbReference>
<sequence>MGERENPGPVTRFVHPGPEMDPVTGALAVPVYRAASYHQPDPWAPGPYDYGRSGNPTRQALEEAIAALEHGVGGFAFASGMAAITAALLLFGAGDHLLVTRDCQGGTQRLLRGVFARWGLRVTYVDTDRLEEVAAAREPATRAVYVENFSNPFLRVTDLPALAEWAHREGLLVLVDNTFITPALQQPLDLGADLVLHSASKLIGGHADVTAGLAVTADPALARRLYFIQNATGGVLGPDDAFAVLRGLRTLPLRMERAAANARRLAAWLAERPEVRAVYYPGLASDPGHATAARTLRGFGQMVTIRLASGEAVMAAARAFRLVRVGAGFGGLETSVSLPELHCHAALTSEERAERAITPDVLRISVGLEDPEDLLADFAAALEAAAGAS</sequence>
<dbReference type="GO" id="GO:0047804">
    <property type="term" value="F:cysteine-S-conjugate beta-lyase activity"/>
    <property type="evidence" value="ECO:0007669"/>
    <property type="project" value="UniProtKB-ARBA"/>
</dbReference>
<dbReference type="PIRSF" id="PIRSF001434">
    <property type="entry name" value="CGS"/>
    <property type="match status" value="1"/>
</dbReference>
<dbReference type="Proteomes" id="UP000503399">
    <property type="component" value="Chromosome"/>
</dbReference>
<dbReference type="FunFam" id="3.40.640.10:FF:000046">
    <property type="entry name" value="Cystathionine gamma-lyase"/>
    <property type="match status" value="1"/>
</dbReference>
<comment type="catalytic activity">
    <reaction evidence="6">
        <text>L-homocysteine + H2O = 2-oxobutanoate + hydrogen sulfide + NH4(+) + H(+)</text>
        <dbReference type="Rhea" id="RHEA:14501"/>
        <dbReference type="ChEBI" id="CHEBI:15377"/>
        <dbReference type="ChEBI" id="CHEBI:15378"/>
        <dbReference type="ChEBI" id="CHEBI:16763"/>
        <dbReference type="ChEBI" id="CHEBI:28938"/>
        <dbReference type="ChEBI" id="CHEBI:29919"/>
        <dbReference type="ChEBI" id="CHEBI:58199"/>
        <dbReference type="EC" id="4.4.1.2"/>
    </reaction>
    <physiologicalReaction direction="left-to-right" evidence="6">
        <dbReference type="Rhea" id="RHEA:14502"/>
    </physiologicalReaction>
</comment>
<dbReference type="InterPro" id="IPR000277">
    <property type="entry name" value="Cys/Met-Metab_PyrdxlP-dep_enz"/>
</dbReference>
<protein>
    <recommendedName>
        <fullName evidence="4">homocysteine desulfhydrase</fullName>
        <ecNumber evidence="4">4.4.1.2</ecNumber>
    </recommendedName>
    <alternativeName>
        <fullName evidence="5">Homocysteine desulfhydrase</fullName>
    </alternativeName>
</protein>
<evidence type="ECO:0000256" key="9">
    <source>
        <dbReference type="RuleBase" id="RU362118"/>
    </source>
</evidence>
<evidence type="ECO:0000256" key="6">
    <source>
        <dbReference type="ARBA" id="ARBA00048780"/>
    </source>
</evidence>
<dbReference type="KEGG" id="hfv:R50_0742"/>
<evidence type="ECO:0000256" key="7">
    <source>
        <dbReference type="ARBA" id="ARBA00052699"/>
    </source>
</evidence>
<dbReference type="GO" id="GO:0005737">
    <property type="term" value="C:cytoplasm"/>
    <property type="evidence" value="ECO:0007669"/>
    <property type="project" value="TreeGrafter"/>
</dbReference>
<evidence type="ECO:0000256" key="5">
    <source>
        <dbReference type="ARBA" id="ARBA00047199"/>
    </source>
</evidence>
<dbReference type="GO" id="GO:0030170">
    <property type="term" value="F:pyridoxal phosphate binding"/>
    <property type="evidence" value="ECO:0007669"/>
    <property type="project" value="InterPro"/>
</dbReference>
<comment type="catalytic activity">
    <reaction evidence="7">
        <text>L-methionine + H2O = methanethiol + 2-oxobutanoate + NH4(+)</text>
        <dbReference type="Rhea" id="RHEA:23800"/>
        <dbReference type="ChEBI" id="CHEBI:15377"/>
        <dbReference type="ChEBI" id="CHEBI:16007"/>
        <dbReference type="ChEBI" id="CHEBI:16763"/>
        <dbReference type="ChEBI" id="CHEBI:28938"/>
        <dbReference type="ChEBI" id="CHEBI:57844"/>
        <dbReference type="EC" id="4.4.1.11"/>
    </reaction>
    <physiologicalReaction direction="left-to-right" evidence="7">
        <dbReference type="Rhea" id="RHEA:23801"/>
    </physiologicalReaction>
</comment>
<dbReference type="GO" id="GO:0018826">
    <property type="term" value="F:methionine gamma-lyase activity"/>
    <property type="evidence" value="ECO:0007669"/>
    <property type="project" value="UniProtKB-EC"/>
</dbReference>
<feature type="modified residue" description="N6-(pyridoxal phosphate)lysine" evidence="8">
    <location>
        <position position="201"/>
    </location>
</feature>
<evidence type="ECO:0000256" key="1">
    <source>
        <dbReference type="ARBA" id="ARBA00001933"/>
    </source>
</evidence>
<name>A0A6F8ZEF1_9FIRM</name>
<dbReference type="InterPro" id="IPR015424">
    <property type="entry name" value="PyrdxlP-dep_Trfase"/>
</dbReference>
<dbReference type="CDD" id="cd00614">
    <property type="entry name" value="CGS_like"/>
    <property type="match status" value="1"/>
</dbReference>
<keyword evidence="2 8" id="KW-0663">Pyridoxal phosphate</keyword>
<organism evidence="10 11">
    <name type="scientific">Candidatus Hydrogenisulfobacillus filiaventi</name>
    <dbReference type="NCBI Taxonomy" id="2707344"/>
    <lineage>
        <taxon>Bacteria</taxon>
        <taxon>Bacillati</taxon>
        <taxon>Bacillota</taxon>
        <taxon>Clostridia</taxon>
        <taxon>Eubacteriales</taxon>
        <taxon>Clostridiales Family XVII. Incertae Sedis</taxon>
        <taxon>Candidatus Hydrogenisulfobacillus</taxon>
    </lineage>
</organism>
<accession>A0A6F8ZEF1</accession>
<evidence type="ECO:0000256" key="3">
    <source>
        <dbReference type="ARBA" id="ARBA00023239"/>
    </source>
</evidence>
<evidence type="ECO:0000313" key="10">
    <source>
        <dbReference type="EMBL" id="CAB1128248.1"/>
    </source>
</evidence>
<comment type="similarity">
    <text evidence="9">Belongs to the trans-sulfuration enzymes family.</text>
</comment>
<dbReference type="SUPFAM" id="SSF53383">
    <property type="entry name" value="PLP-dependent transferases"/>
    <property type="match status" value="1"/>
</dbReference>
<dbReference type="EMBL" id="LR778114">
    <property type="protein sequence ID" value="CAB1128248.1"/>
    <property type="molecule type" value="Genomic_DNA"/>
</dbReference>
<keyword evidence="3 10" id="KW-0456">Lyase</keyword>
<keyword evidence="11" id="KW-1185">Reference proteome</keyword>
<dbReference type="InterPro" id="IPR015421">
    <property type="entry name" value="PyrdxlP-dep_Trfase_major"/>
</dbReference>
<dbReference type="Pfam" id="PF01053">
    <property type="entry name" value="Cys_Met_Meta_PP"/>
    <property type="match status" value="1"/>
</dbReference>
<comment type="cofactor">
    <cofactor evidence="1 9">
        <name>pyridoxal 5'-phosphate</name>
        <dbReference type="ChEBI" id="CHEBI:597326"/>
    </cofactor>
</comment>
<evidence type="ECO:0000256" key="8">
    <source>
        <dbReference type="PIRSR" id="PIRSR001434-2"/>
    </source>
</evidence>
<evidence type="ECO:0000313" key="11">
    <source>
        <dbReference type="Proteomes" id="UP000503399"/>
    </source>
</evidence>
<dbReference type="PANTHER" id="PTHR11808:SF50">
    <property type="entry name" value="CYSTATHIONINE BETA-LYASE"/>
    <property type="match status" value="1"/>
</dbReference>
<evidence type="ECO:0000256" key="2">
    <source>
        <dbReference type="ARBA" id="ARBA00022898"/>
    </source>
</evidence>
<dbReference type="PANTHER" id="PTHR11808">
    <property type="entry name" value="TRANS-SULFURATION ENZYME FAMILY MEMBER"/>
    <property type="match status" value="1"/>
</dbReference>
<dbReference type="AlphaFoldDB" id="A0A6F8ZEF1"/>
<dbReference type="Gene3D" id="3.90.1150.10">
    <property type="entry name" value="Aspartate Aminotransferase, domain 1"/>
    <property type="match status" value="1"/>
</dbReference>
<dbReference type="GO" id="GO:0019346">
    <property type="term" value="P:transsulfuration"/>
    <property type="evidence" value="ECO:0007669"/>
    <property type="project" value="InterPro"/>
</dbReference>
<evidence type="ECO:0000256" key="4">
    <source>
        <dbReference type="ARBA" id="ARBA00047175"/>
    </source>
</evidence>